<dbReference type="PROSITE" id="PS51272">
    <property type="entry name" value="SLH"/>
    <property type="match status" value="1"/>
</dbReference>
<accession>A0A6G4A2T2</accession>
<sequence>MDMKKSLNMILVMIFAWVTHASLVSLPKVLSAESSGSPVSSTKTSTFEDLNNHWAKSSVENSFLKGFVDGYEDGTFKPESNVTRAEFIKMVTIALALKPTGTSTSSEWYKPYLAVAIEKGIVKDNDFPATDLNKPISRLEMSKVSVRATDTALQDKKVNIDDASVMYNATQKGLIQGLAGGDLAPKSSTTRAQSVTIIDRILRVNNGEKLEVDKYAVSAAELVLKKTNIFSVMPEIFGGKQLEGQFSRMWNPANLVMETSDGIFKGTVDRIIAIDMADLNDPNRGLLGDVDKLTWRTGGRKVIPLVKDFPDSYIILIEKHVDYNKDENLYASEGGVQIDLNGFLEVNKEKRLNGTLNIPATVGNLPLGYMGFIIPKKGFKTGGSVGLEISASGRPPQPNYIRNVLTVILPTQFD</sequence>
<dbReference type="AlphaFoldDB" id="A0A6G4A2T2"/>
<dbReference type="InterPro" id="IPR051465">
    <property type="entry name" value="Cell_Envelope_Struct_Comp"/>
</dbReference>
<proteinExistence type="predicted"/>
<dbReference type="PANTHER" id="PTHR43308:SF5">
    <property type="entry name" value="S-LAYER PROTEIN _ PEPTIDOGLYCAN ENDO-BETA-N-ACETYLGLUCOSAMINIDASE"/>
    <property type="match status" value="1"/>
</dbReference>
<evidence type="ECO:0000259" key="1">
    <source>
        <dbReference type="PROSITE" id="PS51272"/>
    </source>
</evidence>
<reference evidence="2" key="1">
    <citation type="submission" date="2020-02" db="EMBL/GenBank/DDBJ databases">
        <authorList>
            <person name="Shen X.-R."/>
            <person name="Zhang Y.-X."/>
        </authorList>
    </citation>
    <scope>NUCLEOTIDE SEQUENCE</scope>
    <source>
        <strain evidence="2">SYP-B3998</strain>
    </source>
</reference>
<comment type="caution">
    <text evidence="2">The sequence shown here is derived from an EMBL/GenBank/DDBJ whole genome shotgun (WGS) entry which is preliminary data.</text>
</comment>
<organism evidence="2">
    <name type="scientific">Paenibacillus sp. SYP-B3998</name>
    <dbReference type="NCBI Taxonomy" id="2678564"/>
    <lineage>
        <taxon>Bacteria</taxon>
        <taxon>Bacillati</taxon>
        <taxon>Bacillota</taxon>
        <taxon>Bacilli</taxon>
        <taxon>Bacillales</taxon>
        <taxon>Paenibacillaceae</taxon>
        <taxon>Paenibacillus</taxon>
    </lineage>
</organism>
<dbReference type="RefSeq" id="WP_163951803.1">
    <property type="nucleotide sequence ID" value="NZ_JAAIKC010000010.1"/>
</dbReference>
<evidence type="ECO:0000313" key="2">
    <source>
        <dbReference type="EMBL" id="NEW08695.1"/>
    </source>
</evidence>
<dbReference type="EMBL" id="JAAIKC010000010">
    <property type="protein sequence ID" value="NEW08695.1"/>
    <property type="molecule type" value="Genomic_DNA"/>
</dbReference>
<gene>
    <name evidence="2" type="ORF">GK047_22110</name>
</gene>
<name>A0A6G4A2T2_9BACL</name>
<feature type="domain" description="SLH" evidence="1">
    <location>
        <begin position="42"/>
        <end position="105"/>
    </location>
</feature>
<dbReference type="InterPro" id="IPR001119">
    <property type="entry name" value="SLH_dom"/>
</dbReference>
<protein>
    <submittedName>
        <fullName evidence="2">S-layer homology domain-containing protein</fullName>
    </submittedName>
</protein>
<dbReference type="PANTHER" id="PTHR43308">
    <property type="entry name" value="OUTER MEMBRANE PROTEIN ALPHA-RELATED"/>
    <property type="match status" value="1"/>
</dbReference>
<dbReference type="Pfam" id="PF00395">
    <property type="entry name" value="SLH"/>
    <property type="match status" value="1"/>
</dbReference>